<gene>
    <name evidence="1" type="ORF">EZS28_003735</name>
</gene>
<dbReference type="Proteomes" id="UP000324800">
    <property type="component" value="Unassembled WGS sequence"/>
</dbReference>
<evidence type="ECO:0000313" key="1">
    <source>
        <dbReference type="EMBL" id="KAA6400743.1"/>
    </source>
</evidence>
<name>A0A5J4X109_9EUKA</name>
<reference evidence="1 2" key="1">
    <citation type="submission" date="2019-03" db="EMBL/GenBank/DDBJ databases">
        <title>Single cell metagenomics reveals metabolic interactions within the superorganism composed of flagellate Streblomastix strix and complex community of Bacteroidetes bacteria on its surface.</title>
        <authorList>
            <person name="Treitli S.C."/>
            <person name="Kolisko M."/>
            <person name="Husnik F."/>
            <person name="Keeling P."/>
            <person name="Hampl V."/>
        </authorList>
    </citation>
    <scope>NUCLEOTIDE SEQUENCE [LARGE SCALE GENOMIC DNA]</scope>
    <source>
        <strain evidence="1">ST1C</strain>
    </source>
</reference>
<comment type="caution">
    <text evidence="1">The sequence shown here is derived from an EMBL/GenBank/DDBJ whole genome shotgun (WGS) entry which is preliminary data.</text>
</comment>
<evidence type="ECO:0000313" key="2">
    <source>
        <dbReference type="Proteomes" id="UP000324800"/>
    </source>
</evidence>
<proteinExistence type="predicted"/>
<dbReference type="EMBL" id="SNRW01000509">
    <property type="protein sequence ID" value="KAA6400743.1"/>
    <property type="molecule type" value="Genomic_DNA"/>
</dbReference>
<protein>
    <submittedName>
        <fullName evidence="1">Uncharacterized protein</fullName>
    </submittedName>
</protein>
<sequence length="125" mass="14056">MTAAYDPSKAVEKGKSGEKAAGVKLGKEASDQVNKIRVTLTGRNHIHLERVTAALIARAKRQILKISKLINSSCVRISDGRVYFSRCAISRHIKQQCAYYYGERIAHVCIPWGFIVENLDQWRVV</sequence>
<accession>A0A5J4X109</accession>
<dbReference type="AlphaFoldDB" id="A0A5J4X109"/>
<organism evidence="1 2">
    <name type="scientific">Streblomastix strix</name>
    <dbReference type="NCBI Taxonomy" id="222440"/>
    <lineage>
        <taxon>Eukaryota</taxon>
        <taxon>Metamonada</taxon>
        <taxon>Preaxostyla</taxon>
        <taxon>Oxymonadida</taxon>
        <taxon>Streblomastigidae</taxon>
        <taxon>Streblomastix</taxon>
    </lineage>
</organism>